<reference evidence="1 2" key="1">
    <citation type="submission" date="2018-07" db="EMBL/GenBank/DDBJ databases">
        <title>Complete genome sequence of a Pseudomonas plecoglossicida strain pathogenic to the marine fish, Larimichthys crocea.</title>
        <authorList>
            <person name="Tao Z."/>
        </authorList>
    </citation>
    <scope>NUCLEOTIDE SEQUENCE [LARGE SCALE GENOMIC DNA]</scope>
    <source>
        <strain evidence="1 2">XSDHY-P</strain>
    </source>
</reference>
<dbReference type="EMBL" id="CP031146">
    <property type="protein sequence ID" value="AXM95519.1"/>
    <property type="molecule type" value="Genomic_DNA"/>
</dbReference>
<proteinExistence type="predicted"/>
<dbReference type="RefSeq" id="WP_016394459.1">
    <property type="nucleotide sequence ID" value="NZ_BSOM01000021.1"/>
</dbReference>
<dbReference type="AlphaFoldDB" id="A0AAD0VRW5"/>
<protein>
    <submittedName>
        <fullName evidence="1">DUF3540 domain-containing protein</fullName>
    </submittedName>
</protein>
<sequence>MNDAQPVRNGPVRLCHARINAFDGHRFGMVSGEGHRYWLKPAVGCLLQPAVGDCVLVSLAGDEGFILSVLERGQAQVGELRIAGDLRVSLPSGALSIEARDGLALNAGPTLAVQAHAVTSLVDQAQVVCGNLRISGERADSCWLERHDNSLHQHQQVIRHRAEYGDSRRHVQGHEELSAGSVRQRVSKDFSLRGETVDLLSQVSVTLRGPRINLG</sequence>
<gene>
    <name evidence="1" type="ORF">DVB73_06755</name>
</gene>
<dbReference type="Pfam" id="PF12059">
    <property type="entry name" value="DUF3540"/>
    <property type="match status" value="1"/>
</dbReference>
<organism evidence="1 2">
    <name type="scientific">Pseudomonas plecoglossicida</name>
    <dbReference type="NCBI Taxonomy" id="70775"/>
    <lineage>
        <taxon>Bacteria</taxon>
        <taxon>Pseudomonadati</taxon>
        <taxon>Pseudomonadota</taxon>
        <taxon>Gammaproteobacteria</taxon>
        <taxon>Pseudomonadales</taxon>
        <taxon>Pseudomonadaceae</taxon>
        <taxon>Pseudomonas</taxon>
    </lineage>
</organism>
<dbReference type="InterPro" id="IPR021927">
    <property type="entry name" value="DUF3540"/>
</dbReference>
<evidence type="ECO:0000313" key="1">
    <source>
        <dbReference type="EMBL" id="AXM95519.1"/>
    </source>
</evidence>
<accession>A0AAD0VRW5</accession>
<evidence type="ECO:0000313" key="2">
    <source>
        <dbReference type="Proteomes" id="UP000256503"/>
    </source>
</evidence>
<name>A0AAD0VRW5_PSEDL</name>
<dbReference type="GeneID" id="49613116"/>
<dbReference type="SMR" id="A0AAD0VRW5"/>
<dbReference type="Proteomes" id="UP000256503">
    <property type="component" value="Chromosome"/>
</dbReference>